<reference evidence="8" key="1">
    <citation type="submission" date="2016-03" db="EMBL/GenBank/DDBJ databases">
        <title>RNAseq analyses of the sensorial organs of adult female Aedes albopictus.</title>
        <authorList>
            <person name="Fabrizio L."/>
            <person name="Ribeiro J.M."/>
            <person name="Arca B."/>
        </authorList>
    </citation>
    <scope>NUCLEOTIDE SEQUENCE</scope>
</reference>
<evidence type="ECO:0000256" key="6">
    <source>
        <dbReference type="SAM" id="SignalP"/>
    </source>
</evidence>
<dbReference type="SUPFAM" id="SSF50494">
    <property type="entry name" value="Trypsin-like serine proteases"/>
    <property type="match status" value="1"/>
</dbReference>
<keyword evidence="3" id="KW-0720">Serine protease</keyword>
<evidence type="ECO:0000256" key="4">
    <source>
        <dbReference type="ARBA" id="ARBA00023157"/>
    </source>
</evidence>
<dbReference type="GO" id="GO:0004252">
    <property type="term" value="F:serine-type endopeptidase activity"/>
    <property type="evidence" value="ECO:0007669"/>
    <property type="project" value="InterPro"/>
</dbReference>
<dbReference type="Pfam" id="PF00089">
    <property type="entry name" value="Trypsin"/>
    <property type="match status" value="1"/>
</dbReference>
<dbReference type="AlphaFoldDB" id="A0A1W7R7E4"/>
<dbReference type="InterPro" id="IPR009003">
    <property type="entry name" value="Peptidase_S1_PA"/>
</dbReference>
<keyword evidence="4" id="KW-1015">Disulfide bond</keyword>
<feature type="domain" description="Peptidase S1" evidence="7">
    <location>
        <begin position="15"/>
        <end position="324"/>
    </location>
</feature>
<dbReference type="InterPro" id="IPR001254">
    <property type="entry name" value="Trypsin_dom"/>
</dbReference>
<name>A0A1W7R7E4_AEDAL</name>
<dbReference type="GO" id="GO:0006508">
    <property type="term" value="P:proteolysis"/>
    <property type="evidence" value="ECO:0007669"/>
    <property type="project" value="UniProtKB-KW"/>
</dbReference>
<organism evidence="8">
    <name type="scientific">Aedes albopictus</name>
    <name type="common">Asian tiger mosquito</name>
    <name type="synonym">Stegomyia albopicta</name>
    <dbReference type="NCBI Taxonomy" id="7160"/>
    <lineage>
        <taxon>Eukaryota</taxon>
        <taxon>Metazoa</taxon>
        <taxon>Ecdysozoa</taxon>
        <taxon>Arthropoda</taxon>
        <taxon>Hexapoda</taxon>
        <taxon>Insecta</taxon>
        <taxon>Pterygota</taxon>
        <taxon>Neoptera</taxon>
        <taxon>Endopterygota</taxon>
        <taxon>Diptera</taxon>
        <taxon>Nematocera</taxon>
        <taxon>Culicoidea</taxon>
        <taxon>Culicidae</taxon>
        <taxon>Culicinae</taxon>
        <taxon>Aedini</taxon>
        <taxon>Aedes</taxon>
        <taxon>Stegomyia</taxon>
    </lineage>
</organism>
<dbReference type="PANTHER" id="PTHR24276">
    <property type="entry name" value="POLYSERASE-RELATED"/>
    <property type="match status" value="1"/>
</dbReference>
<dbReference type="VEuPathDB" id="VectorBase:AALF017570"/>
<dbReference type="SMART" id="SM00020">
    <property type="entry name" value="Tryp_SPc"/>
    <property type="match status" value="1"/>
</dbReference>
<keyword evidence="1" id="KW-0645">Protease</keyword>
<dbReference type="InterPro" id="IPR050430">
    <property type="entry name" value="Peptidase_S1"/>
</dbReference>
<dbReference type="VEuPathDB" id="VectorBase:AALFPA_049482"/>
<dbReference type="PANTHER" id="PTHR24276:SF96">
    <property type="entry name" value="PEPTIDASE S1 DOMAIN-CONTAINING PROTEIN"/>
    <property type="match status" value="1"/>
</dbReference>
<feature type="chain" id="PRO_5013230155" evidence="6">
    <location>
        <begin position="20"/>
        <end position="327"/>
    </location>
</feature>
<dbReference type="InterPro" id="IPR043504">
    <property type="entry name" value="Peptidase_S1_PA_chymotrypsin"/>
</dbReference>
<evidence type="ECO:0000256" key="3">
    <source>
        <dbReference type="ARBA" id="ARBA00022825"/>
    </source>
</evidence>
<accession>A0A1W7R7E4</accession>
<dbReference type="PROSITE" id="PS50240">
    <property type="entry name" value="TRYPSIN_DOM"/>
    <property type="match status" value="1"/>
</dbReference>
<dbReference type="Gene3D" id="2.40.10.10">
    <property type="entry name" value="Trypsin-like serine proteases"/>
    <property type="match status" value="1"/>
</dbReference>
<evidence type="ECO:0000256" key="5">
    <source>
        <dbReference type="ARBA" id="ARBA00024195"/>
    </source>
</evidence>
<evidence type="ECO:0000256" key="2">
    <source>
        <dbReference type="ARBA" id="ARBA00022801"/>
    </source>
</evidence>
<protein>
    <submittedName>
        <fullName evidence="8">Putative trypsin-like salivary secreted protein</fullName>
    </submittedName>
</protein>
<proteinExistence type="inferred from homology"/>
<keyword evidence="6" id="KW-0732">Signal</keyword>
<feature type="signal peptide" evidence="6">
    <location>
        <begin position="1"/>
        <end position="19"/>
    </location>
</feature>
<dbReference type="EMBL" id="GEHC01000595">
    <property type="protein sequence ID" value="JAV47050.1"/>
    <property type="molecule type" value="Transcribed_RNA"/>
</dbReference>
<evidence type="ECO:0000259" key="7">
    <source>
        <dbReference type="PROSITE" id="PS50240"/>
    </source>
</evidence>
<evidence type="ECO:0000313" key="8">
    <source>
        <dbReference type="EMBL" id="JAV47050.1"/>
    </source>
</evidence>
<dbReference type="VEuPathDB" id="VectorBase:AALC636_027256"/>
<keyword evidence="2" id="KW-0378">Hydrolase</keyword>
<evidence type="ECO:0000256" key="1">
    <source>
        <dbReference type="ARBA" id="ARBA00022670"/>
    </source>
</evidence>
<sequence>MRNLLLFATVLVRCVISEFQNPYPPVAALFGPRNKFICNAVVLGKGQVLTSADCLYLKKNGTYSLGMPGEFHVAVETHTIEQLHNGKAFGGKGSRWKYLQKLSQKFGVKYENKFGNGIFSDKLKPSEVSYLTKALRSDGLDSGIKRNYVPVLSFRIHPMFEEVFDHDLAVLSIPESYPADIISIAEVSQASIVRAYNRSVHVYGFGVLSHGANESNRPVYFKVRTVEMYVTPPSSCEDEFGDFFKSDQHLCLKPKMNETLCLGFTGAPIVLDGKLIGMVEFGHYSCGLELPIVGIRLDTFRNFLDLPAPTIMESFQKFLEILMGSKP</sequence>
<comment type="similarity">
    <text evidence="5">Belongs to the peptidase S1 family. CLIP subfamily.</text>
</comment>